<evidence type="ECO:0000256" key="2">
    <source>
        <dbReference type="ARBA" id="ARBA00009430"/>
    </source>
</evidence>
<reference evidence="6" key="1">
    <citation type="journal article" date="2021" name="Open Biol.">
        <title>Shared evolutionary footprints suggest mitochondrial oxidative damage underlies multiple complex I losses in fungi.</title>
        <authorList>
            <person name="Schikora-Tamarit M.A."/>
            <person name="Marcet-Houben M."/>
            <person name="Nosek J."/>
            <person name="Gabaldon T."/>
        </authorList>
    </citation>
    <scope>NUCLEOTIDE SEQUENCE</scope>
    <source>
        <strain evidence="6">NCAIM Y.01608</strain>
    </source>
</reference>
<keyword evidence="3" id="KW-0240">DNA-directed RNA polymerase</keyword>
<dbReference type="Proteomes" id="UP000788993">
    <property type="component" value="Unassembled WGS sequence"/>
</dbReference>
<evidence type="ECO:0000256" key="5">
    <source>
        <dbReference type="ARBA" id="ARBA00023242"/>
    </source>
</evidence>
<comment type="caution">
    <text evidence="6">The sequence shown here is derived from an EMBL/GenBank/DDBJ whole genome shotgun (WGS) entry which is preliminary data.</text>
</comment>
<dbReference type="AlphaFoldDB" id="A0A9P8NU23"/>
<dbReference type="GO" id="GO:0006351">
    <property type="term" value="P:DNA-templated transcription"/>
    <property type="evidence" value="ECO:0007669"/>
    <property type="project" value="InterPro"/>
</dbReference>
<protein>
    <recommendedName>
        <fullName evidence="8">DNA-directed RNA polymerase I subunit RPA49</fullName>
    </recommendedName>
</protein>
<keyword evidence="4" id="KW-0804">Transcription</keyword>
<evidence type="ECO:0008006" key="8">
    <source>
        <dbReference type="Google" id="ProtNLM"/>
    </source>
</evidence>
<proteinExistence type="inferred from homology"/>
<dbReference type="PANTHER" id="PTHR14440">
    <property type="entry name" value="DNA-DIRECTED RNA POLYMERASE I SUBUNIT RPA49"/>
    <property type="match status" value="1"/>
</dbReference>
<keyword evidence="5" id="KW-0539">Nucleus</keyword>
<dbReference type="EMBL" id="JAEUBD010001540">
    <property type="protein sequence ID" value="KAH3659394.1"/>
    <property type="molecule type" value="Genomic_DNA"/>
</dbReference>
<organism evidence="6 7">
    <name type="scientific">Ogataea polymorpha</name>
    <dbReference type="NCBI Taxonomy" id="460523"/>
    <lineage>
        <taxon>Eukaryota</taxon>
        <taxon>Fungi</taxon>
        <taxon>Dikarya</taxon>
        <taxon>Ascomycota</taxon>
        <taxon>Saccharomycotina</taxon>
        <taxon>Pichiomycetes</taxon>
        <taxon>Pichiales</taxon>
        <taxon>Pichiaceae</taxon>
        <taxon>Ogataea</taxon>
    </lineage>
</organism>
<gene>
    <name evidence="6" type="ORF">OGATHE_006278</name>
</gene>
<evidence type="ECO:0000256" key="4">
    <source>
        <dbReference type="ARBA" id="ARBA00023163"/>
    </source>
</evidence>
<dbReference type="GO" id="GO:0003677">
    <property type="term" value="F:DNA binding"/>
    <property type="evidence" value="ECO:0007669"/>
    <property type="project" value="InterPro"/>
</dbReference>
<dbReference type="Pfam" id="PF06870">
    <property type="entry name" value="RNA_pol_I_A49"/>
    <property type="match status" value="1"/>
</dbReference>
<dbReference type="InterPro" id="IPR009668">
    <property type="entry name" value="RNA_pol-assoc_fac_A49-like"/>
</dbReference>
<reference evidence="6" key="2">
    <citation type="submission" date="2021-01" db="EMBL/GenBank/DDBJ databases">
        <authorList>
            <person name="Schikora-Tamarit M.A."/>
        </authorList>
    </citation>
    <scope>NUCLEOTIDE SEQUENCE</scope>
    <source>
        <strain evidence="6">NCAIM Y.01608</strain>
    </source>
</reference>
<evidence type="ECO:0000256" key="1">
    <source>
        <dbReference type="ARBA" id="ARBA00004604"/>
    </source>
</evidence>
<keyword evidence="7" id="KW-1185">Reference proteome</keyword>
<comment type="subcellular location">
    <subcellularLocation>
        <location evidence="1">Nucleus</location>
        <location evidence="1">Nucleolus</location>
    </subcellularLocation>
</comment>
<accession>A0A9P8NU23</accession>
<sequence length="398" mass="44891">MDSFVELDVKTVADGTDSVVVSSCLNGAEIPENVSFDLYKHKDDYLVHGESENLEYKGESIGDDLKYYVGVFDPQKKTVELLRAPLLSTRVTSKRKLSIPNIRQLDVQRNVQRNALGEAFGTKKAKKAILDLEKNKIDASKLETEQSDIIDSIKVNTSMLPSKSEMLDDLNEHRVTPQFDVNATSVDDIYPLENIISKTELASIRVDSLQNDSIQAKDKLDLLPYSNSRYLLRKLSSITKDTPDRKLKLQMLYYVSLLMGLYANRRVHAKDQLIESLNRPPVVLVDYVLKNFSILKKNNRNYLIDPKCEDKILCYLLALILKLDDYQVEVSPLAQELSLKPSRLTSLFRSLGCVIKNATAAQCEAFGLPKTASSNYKIATLRVPFKAPEIARRGGARR</sequence>
<comment type="similarity">
    <text evidence="2">Belongs to the eukaryotic RPA49/POLR1E RNA polymerase subunit family.</text>
</comment>
<evidence type="ECO:0000256" key="3">
    <source>
        <dbReference type="ARBA" id="ARBA00022478"/>
    </source>
</evidence>
<dbReference type="GO" id="GO:0000428">
    <property type="term" value="C:DNA-directed RNA polymerase complex"/>
    <property type="evidence" value="ECO:0007669"/>
    <property type="project" value="UniProtKB-KW"/>
</dbReference>
<evidence type="ECO:0000313" key="7">
    <source>
        <dbReference type="Proteomes" id="UP000788993"/>
    </source>
</evidence>
<evidence type="ECO:0000313" key="6">
    <source>
        <dbReference type="EMBL" id="KAH3659394.1"/>
    </source>
</evidence>
<dbReference type="GO" id="GO:0005730">
    <property type="term" value="C:nucleolus"/>
    <property type="evidence" value="ECO:0007669"/>
    <property type="project" value="UniProtKB-SubCell"/>
</dbReference>
<name>A0A9P8NU23_9ASCO</name>